<proteinExistence type="predicted"/>
<dbReference type="EMBL" id="CAFBLJ010000021">
    <property type="protein sequence ID" value="CAB4863404.1"/>
    <property type="molecule type" value="Genomic_DNA"/>
</dbReference>
<gene>
    <name evidence="2" type="ORF">UFOPK2658_01470</name>
    <name evidence="3" type="ORF">UFOPK2880_00417</name>
    <name evidence="4" type="ORF">UFOPK3304_00588</name>
    <name evidence="5" type="ORF">UFOPK4134_01907</name>
</gene>
<dbReference type="EMBL" id="CAFBPS010000250">
    <property type="protein sequence ID" value="CAB5038423.1"/>
    <property type="molecule type" value="Genomic_DNA"/>
</dbReference>
<keyword evidence="1" id="KW-0812">Transmembrane</keyword>
<protein>
    <submittedName>
        <fullName evidence="3">Unannotated protein</fullName>
    </submittedName>
</protein>
<evidence type="ECO:0000256" key="1">
    <source>
        <dbReference type="SAM" id="Phobius"/>
    </source>
</evidence>
<organism evidence="3">
    <name type="scientific">freshwater metagenome</name>
    <dbReference type="NCBI Taxonomy" id="449393"/>
    <lineage>
        <taxon>unclassified sequences</taxon>
        <taxon>metagenomes</taxon>
        <taxon>ecological metagenomes</taxon>
    </lineage>
</organism>
<evidence type="ECO:0000313" key="4">
    <source>
        <dbReference type="EMBL" id="CAB4863404.1"/>
    </source>
</evidence>
<name>A0A6J6V217_9ZZZZ</name>
<feature type="transmembrane region" description="Helical" evidence="1">
    <location>
        <begin position="20"/>
        <end position="42"/>
    </location>
</feature>
<evidence type="ECO:0000313" key="3">
    <source>
        <dbReference type="EMBL" id="CAB4765258.1"/>
    </source>
</evidence>
<sequence>MTAIANPDLSDIDVITMKRLRLMSSVSVAIFGLMGLGFFIILHGDEKISSQAQHRQNAILGASGITLLAGGIVLLALTFWHYSRSLNPTS</sequence>
<reference evidence="3" key="1">
    <citation type="submission" date="2020-05" db="EMBL/GenBank/DDBJ databases">
        <authorList>
            <person name="Chiriac C."/>
            <person name="Salcher M."/>
            <person name="Ghai R."/>
            <person name="Kavagutti S V."/>
        </authorList>
    </citation>
    <scope>NUCLEOTIDE SEQUENCE</scope>
</reference>
<feature type="transmembrane region" description="Helical" evidence="1">
    <location>
        <begin position="58"/>
        <end position="82"/>
    </location>
</feature>
<dbReference type="AlphaFoldDB" id="A0A6J6V217"/>
<dbReference type="EMBL" id="CAEZYH010000078">
    <property type="protein sequence ID" value="CAB4727285.1"/>
    <property type="molecule type" value="Genomic_DNA"/>
</dbReference>
<keyword evidence="1" id="KW-1133">Transmembrane helix</keyword>
<evidence type="ECO:0000313" key="2">
    <source>
        <dbReference type="EMBL" id="CAB4727285.1"/>
    </source>
</evidence>
<accession>A0A6J6V217</accession>
<dbReference type="EMBL" id="CAEZZP010000015">
    <property type="protein sequence ID" value="CAB4765258.1"/>
    <property type="molecule type" value="Genomic_DNA"/>
</dbReference>
<keyword evidence="1" id="KW-0472">Membrane</keyword>
<evidence type="ECO:0000313" key="5">
    <source>
        <dbReference type="EMBL" id="CAB5038423.1"/>
    </source>
</evidence>